<keyword evidence="1" id="KW-0732">Signal</keyword>
<proteinExistence type="predicted"/>
<dbReference type="HOGENOM" id="CLU_2727907_0_0_9"/>
<reference evidence="2 3" key="1">
    <citation type="submission" date="2012-12" db="EMBL/GenBank/DDBJ databases">
        <title>The Genome Sequence of Bacillus cereus HuA3-9.</title>
        <authorList>
            <consortium name="The Broad Institute Genome Sequencing Platform"/>
            <consortium name="The Broad Institute Genome Sequencing Center for Infectious Disease"/>
            <person name="Feldgarden M."/>
            <person name="Van der Auwera G.A."/>
            <person name="Mahillon J."/>
            <person name="Duprez V."/>
            <person name="Timmery S."/>
            <person name="Mattelet C."/>
            <person name="Dierick K."/>
            <person name="Sun M."/>
            <person name="Yu Z."/>
            <person name="Zhu L."/>
            <person name="Hu X."/>
            <person name="Shank E.B."/>
            <person name="Swiecicka I."/>
            <person name="Hansen B.M."/>
            <person name="Andrup L."/>
            <person name="Walker B."/>
            <person name="Young S.K."/>
            <person name="Zeng Q."/>
            <person name="Gargeya S."/>
            <person name="Fitzgerald M."/>
            <person name="Haas B."/>
            <person name="Abouelleil A."/>
            <person name="Alvarado L."/>
            <person name="Arachchi H.M."/>
            <person name="Berlin A.M."/>
            <person name="Chapman S.B."/>
            <person name="Dewar J."/>
            <person name="Goldberg J."/>
            <person name="Griggs A."/>
            <person name="Gujja S."/>
            <person name="Hansen M."/>
            <person name="Howarth C."/>
            <person name="Imamovic A."/>
            <person name="Larimer J."/>
            <person name="McCowan C."/>
            <person name="Murphy C."/>
            <person name="Neiman D."/>
            <person name="Pearson M."/>
            <person name="Priest M."/>
            <person name="Roberts A."/>
            <person name="Saif S."/>
            <person name="Shea T."/>
            <person name="Sisk P."/>
            <person name="Sykes S."/>
            <person name="Wortman J."/>
            <person name="Nusbaum C."/>
            <person name="Birren B."/>
        </authorList>
    </citation>
    <scope>NUCLEOTIDE SEQUENCE [LARGE SCALE GENOMIC DNA]</scope>
    <source>
        <strain evidence="2 3">HuA3-9</strain>
    </source>
</reference>
<protein>
    <recommendedName>
        <fullName evidence="4">Lipoprotein</fullName>
    </recommendedName>
</protein>
<accession>R8CL64</accession>
<sequence length="73" mass="8126">MKWGKLFTSVMLLTAACLFIGTKDNSIVADQTVSQQNGIPTLTASGKENEVKLEWAIDILDQDVLWKIDFNNP</sequence>
<dbReference type="EMBL" id="AHDZ01000057">
    <property type="protein sequence ID" value="EOO12354.1"/>
    <property type="molecule type" value="Genomic_DNA"/>
</dbReference>
<evidence type="ECO:0000313" key="3">
    <source>
        <dbReference type="Proteomes" id="UP000014003"/>
    </source>
</evidence>
<comment type="caution">
    <text evidence="2">The sequence shown here is derived from an EMBL/GenBank/DDBJ whole genome shotgun (WGS) entry which is preliminary data.</text>
</comment>
<feature type="chain" id="PRO_5039069299" description="Lipoprotein" evidence="1">
    <location>
        <begin position="21"/>
        <end position="73"/>
    </location>
</feature>
<dbReference type="Proteomes" id="UP000014003">
    <property type="component" value="Unassembled WGS sequence"/>
</dbReference>
<evidence type="ECO:0000313" key="2">
    <source>
        <dbReference type="EMBL" id="EOO12354.1"/>
    </source>
</evidence>
<evidence type="ECO:0008006" key="4">
    <source>
        <dbReference type="Google" id="ProtNLM"/>
    </source>
</evidence>
<evidence type="ECO:0000256" key="1">
    <source>
        <dbReference type="SAM" id="SignalP"/>
    </source>
</evidence>
<gene>
    <name evidence="2" type="ORF">IGA_04969</name>
</gene>
<dbReference type="PROSITE" id="PS51257">
    <property type="entry name" value="PROKAR_LIPOPROTEIN"/>
    <property type="match status" value="1"/>
</dbReference>
<feature type="signal peptide" evidence="1">
    <location>
        <begin position="1"/>
        <end position="20"/>
    </location>
</feature>
<feature type="non-terminal residue" evidence="2">
    <location>
        <position position="73"/>
    </location>
</feature>
<dbReference type="AlphaFoldDB" id="R8CL64"/>
<organism evidence="2 3">
    <name type="scientific">Bacillus cereus HuA3-9</name>
    <dbReference type="NCBI Taxonomy" id="1053205"/>
    <lineage>
        <taxon>Bacteria</taxon>
        <taxon>Bacillati</taxon>
        <taxon>Bacillota</taxon>
        <taxon>Bacilli</taxon>
        <taxon>Bacillales</taxon>
        <taxon>Bacillaceae</taxon>
        <taxon>Bacillus</taxon>
        <taxon>Bacillus cereus group</taxon>
    </lineage>
</organism>
<name>R8CL64_BACCE</name>